<proteinExistence type="predicted"/>
<dbReference type="EMBL" id="CAJVQA010002585">
    <property type="protein sequence ID" value="CAG8552018.1"/>
    <property type="molecule type" value="Genomic_DNA"/>
</dbReference>
<dbReference type="AlphaFoldDB" id="A0A9N9B5L9"/>
<evidence type="ECO:0000313" key="1">
    <source>
        <dbReference type="EMBL" id="CAG8552018.1"/>
    </source>
</evidence>
<gene>
    <name evidence="1" type="ORF">CPELLU_LOCUS4799</name>
</gene>
<dbReference type="Proteomes" id="UP000789759">
    <property type="component" value="Unassembled WGS sequence"/>
</dbReference>
<comment type="caution">
    <text evidence="1">The sequence shown here is derived from an EMBL/GenBank/DDBJ whole genome shotgun (WGS) entry which is preliminary data.</text>
</comment>
<protein>
    <submittedName>
        <fullName evidence="1">3619_t:CDS:1</fullName>
    </submittedName>
</protein>
<sequence length="300" mass="33507">MGGACAPSILIIAFDTYPVDSEDYDIEMSLFVLIDQADKDLDSQAIVSGFYEGNKRMKMTVFMSTYLMIHNRFNASNKCPLKISLIGIPQEMPNEINSDGIIQTLVTNYAGQEEMEIISNEFYMYAKDVNYIDAQFLNKKSSFGCGGSQTSSSKKNICFKLLATYQSFLEILKIKFEVEDFNGFVYGGFTACENFTKSVDRNFEIEISIGLGSGFESNSVNSLCLQKQVHSDASEGSVGASYMKEVNDHADFHQKDDAEGSVNNSSYQKKSKLQKCQESMKHTLHCNLRSCTSDISFSKV</sequence>
<evidence type="ECO:0000313" key="2">
    <source>
        <dbReference type="Proteomes" id="UP000789759"/>
    </source>
</evidence>
<keyword evidence="2" id="KW-1185">Reference proteome</keyword>
<reference evidence="1" key="1">
    <citation type="submission" date="2021-06" db="EMBL/GenBank/DDBJ databases">
        <authorList>
            <person name="Kallberg Y."/>
            <person name="Tangrot J."/>
            <person name="Rosling A."/>
        </authorList>
    </citation>
    <scope>NUCLEOTIDE SEQUENCE</scope>
    <source>
        <strain evidence="1">FL966</strain>
    </source>
</reference>
<name>A0A9N9B5L9_9GLOM</name>
<organism evidence="1 2">
    <name type="scientific">Cetraspora pellucida</name>
    <dbReference type="NCBI Taxonomy" id="1433469"/>
    <lineage>
        <taxon>Eukaryota</taxon>
        <taxon>Fungi</taxon>
        <taxon>Fungi incertae sedis</taxon>
        <taxon>Mucoromycota</taxon>
        <taxon>Glomeromycotina</taxon>
        <taxon>Glomeromycetes</taxon>
        <taxon>Diversisporales</taxon>
        <taxon>Gigasporaceae</taxon>
        <taxon>Cetraspora</taxon>
    </lineage>
</organism>
<accession>A0A9N9B5L9</accession>
<dbReference type="OrthoDB" id="10372183at2759"/>